<sequence>MSAPGLDHLRELPLPPAVGLWPQTWGWAALAAVVLLLAGAFGWRAWRQWRRDRYRRAALAALDALERQAGADAAAARALPALLKRTALAALPAAARSRVAALEGQAWVDWLNAQVPAPAFATGSAQGLRALAYAPPAAAALPRETLAGLFGASRRWMERHHVAA</sequence>
<evidence type="ECO:0000313" key="2">
    <source>
        <dbReference type="EMBL" id="OZI35549.1"/>
    </source>
</evidence>
<reference evidence="2 3" key="1">
    <citation type="submission" date="2017-05" db="EMBL/GenBank/DDBJ databases">
        <title>Complete and WGS of Bordetella genogroups.</title>
        <authorList>
            <person name="Spilker T."/>
            <person name="LiPuma J."/>
        </authorList>
    </citation>
    <scope>NUCLEOTIDE SEQUENCE [LARGE SCALE GENOMIC DNA]</scope>
    <source>
        <strain evidence="2 3">AU17610</strain>
    </source>
</reference>
<name>A0A261SDR6_9BORD</name>
<keyword evidence="1" id="KW-0472">Membrane</keyword>
<evidence type="ECO:0000313" key="3">
    <source>
        <dbReference type="Proteomes" id="UP000217005"/>
    </source>
</evidence>
<comment type="caution">
    <text evidence="2">The sequence shown here is derived from an EMBL/GenBank/DDBJ whole genome shotgun (WGS) entry which is preliminary data.</text>
</comment>
<accession>A0A261SDR6</accession>
<protein>
    <recommendedName>
        <fullName evidence="4">Alpha-2 type XI collagen</fullName>
    </recommendedName>
</protein>
<keyword evidence="1" id="KW-0812">Transmembrane</keyword>
<evidence type="ECO:0008006" key="4">
    <source>
        <dbReference type="Google" id="ProtNLM"/>
    </source>
</evidence>
<keyword evidence="1" id="KW-1133">Transmembrane helix</keyword>
<organism evidence="2 3">
    <name type="scientific">Bordetella genomosp. 1</name>
    <dbReference type="NCBI Taxonomy" id="1395607"/>
    <lineage>
        <taxon>Bacteria</taxon>
        <taxon>Pseudomonadati</taxon>
        <taxon>Pseudomonadota</taxon>
        <taxon>Betaproteobacteria</taxon>
        <taxon>Burkholderiales</taxon>
        <taxon>Alcaligenaceae</taxon>
        <taxon>Bordetella</taxon>
    </lineage>
</organism>
<proteinExistence type="predicted"/>
<dbReference type="EMBL" id="NEVL01000003">
    <property type="protein sequence ID" value="OZI35549.1"/>
    <property type="molecule type" value="Genomic_DNA"/>
</dbReference>
<evidence type="ECO:0000256" key="1">
    <source>
        <dbReference type="SAM" id="Phobius"/>
    </source>
</evidence>
<feature type="transmembrane region" description="Helical" evidence="1">
    <location>
        <begin position="25"/>
        <end position="46"/>
    </location>
</feature>
<dbReference type="Proteomes" id="UP000217005">
    <property type="component" value="Unassembled WGS sequence"/>
</dbReference>
<dbReference type="InterPro" id="IPR025489">
    <property type="entry name" value="DUF4381"/>
</dbReference>
<dbReference type="Pfam" id="PF14316">
    <property type="entry name" value="DUF4381"/>
    <property type="match status" value="1"/>
</dbReference>
<dbReference type="AlphaFoldDB" id="A0A261SDR6"/>
<dbReference type="RefSeq" id="WP_094826358.1">
    <property type="nucleotide sequence ID" value="NZ_NEVL01000003.1"/>
</dbReference>
<gene>
    <name evidence="2" type="ORF">CEG14_10760</name>
</gene>